<sequence>MSAPSLIGKKRKTEESECEKLSSRLSSRDPSPMAGELFPDDGFRICRICLEPSACPSPCAAEEGKGSHPPTRHQQHPHQQASQLLQSSAAHQASNEDQLVSPCGCTGTQAYVHLKCLRRWQMAVMSSRHPGANYAPALICSVCTKRFSFAPPKPALAMRLSGILDCYAREVAALIIFLGLVIGGGEVVSPLQRRSCSQCLNPYSPSLIWIIPCRMLKFCFPSK</sequence>
<feature type="compositionally biased region" description="Low complexity" evidence="4">
    <location>
        <begin position="23"/>
        <end position="32"/>
    </location>
</feature>
<dbReference type="Gene3D" id="3.30.40.10">
    <property type="entry name" value="Zinc/RING finger domain, C3HC4 (zinc finger)"/>
    <property type="match status" value="1"/>
</dbReference>
<organism evidence="6 7">
    <name type="scientific">Chara braunii</name>
    <name type="common">Braun's stonewort</name>
    <dbReference type="NCBI Taxonomy" id="69332"/>
    <lineage>
        <taxon>Eukaryota</taxon>
        <taxon>Viridiplantae</taxon>
        <taxon>Streptophyta</taxon>
        <taxon>Charophyceae</taxon>
        <taxon>Charales</taxon>
        <taxon>Characeae</taxon>
        <taxon>Chara</taxon>
    </lineage>
</organism>
<name>A0A388LL51_CHABU</name>
<feature type="region of interest" description="Disordered" evidence="4">
    <location>
        <begin position="60"/>
        <end position="91"/>
    </location>
</feature>
<keyword evidence="3" id="KW-0862">Zinc</keyword>
<proteinExistence type="predicted"/>
<dbReference type="SMART" id="SM00744">
    <property type="entry name" value="RINGv"/>
    <property type="match status" value="1"/>
</dbReference>
<dbReference type="Pfam" id="PF12906">
    <property type="entry name" value="RINGv"/>
    <property type="match status" value="1"/>
</dbReference>
<dbReference type="OrthoDB" id="264354at2759"/>
<evidence type="ECO:0000256" key="2">
    <source>
        <dbReference type="ARBA" id="ARBA00022771"/>
    </source>
</evidence>
<protein>
    <recommendedName>
        <fullName evidence="5">RING-CH-type domain-containing protein</fullName>
    </recommendedName>
</protein>
<evidence type="ECO:0000313" key="6">
    <source>
        <dbReference type="EMBL" id="GBG82952.1"/>
    </source>
</evidence>
<dbReference type="PANTHER" id="PTHR46347:SF1">
    <property type="entry name" value="RING_FYVE_PHD ZINC FINGER SUPERFAMILY PROTEIN"/>
    <property type="match status" value="1"/>
</dbReference>
<dbReference type="Proteomes" id="UP000265515">
    <property type="component" value="Unassembled WGS sequence"/>
</dbReference>
<evidence type="ECO:0000256" key="1">
    <source>
        <dbReference type="ARBA" id="ARBA00022723"/>
    </source>
</evidence>
<evidence type="ECO:0000256" key="3">
    <source>
        <dbReference type="ARBA" id="ARBA00022833"/>
    </source>
</evidence>
<feature type="region of interest" description="Disordered" evidence="4">
    <location>
        <begin position="1"/>
        <end position="36"/>
    </location>
</feature>
<dbReference type="Gramene" id="GBG82952">
    <property type="protein sequence ID" value="GBG82952"/>
    <property type="gene ID" value="CBR_g36478"/>
</dbReference>
<dbReference type="PROSITE" id="PS51292">
    <property type="entry name" value="ZF_RING_CH"/>
    <property type="match status" value="1"/>
</dbReference>
<dbReference type="SUPFAM" id="SSF57850">
    <property type="entry name" value="RING/U-box"/>
    <property type="match status" value="1"/>
</dbReference>
<evidence type="ECO:0000313" key="7">
    <source>
        <dbReference type="Proteomes" id="UP000265515"/>
    </source>
</evidence>
<keyword evidence="7" id="KW-1185">Reference proteome</keyword>
<keyword evidence="2" id="KW-0863">Zinc-finger</keyword>
<feature type="compositionally biased region" description="Basic and acidic residues" evidence="4">
    <location>
        <begin position="12"/>
        <end position="22"/>
    </location>
</feature>
<keyword evidence="1" id="KW-0479">Metal-binding</keyword>
<dbReference type="PANTHER" id="PTHR46347">
    <property type="entry name" value="RING/FYVE/PHD ZINC FINGER SUPERFAMILY PROTEIN"/>
    <property type="match status" value="1"/>
</dbReference>
<reference evidence="6 7" key="1">
    <citation type="journal article" date="2018" name="Cell">
        <title>The Chara Genome: Secondary Complexity and Implications for Plant Terrestrialization.</title>
        <authorList>
            <person name="Nishiyama T."/>
            <person name="Sakayama H."/>
            <person name="Vries J.D."/>
            <person name="Buschmann H."/>
            <person name="Saint-Marcoux D."/>
            <person name="Ullrich K.K."/>
            <person name="Haas F.B."/>
            <person name="Vanderstraeten L."/>
            <person name="Becker D."/>
            <person name="Lang D."/>
            <person name="Vosolsobe S."/>
            <person name="Rombauts S."/>
            <person name="Wilhelmsson P.K.I."/>
            <person name="Janitza P."/>
            <person name="Kern R."/>
            <person name="Heyl A."/>
            <person name="Rumpler F."/>
            <person name="Villalobos L.I.A.C."/>
            <person name="Clay J.M."/>
            <person name="Skokan R."/>
            <person name="Toyoda A."/>
            <person name="Suzuki Y."/>
            <person name="Kagoshima H."/>
            <person name="Schijlen E."/>
            <person name="Tajeshwar N."/>
            <person name="Catarino B."/>
            <person name="Hetherington A.J."/>
            <person name="Saltykova A."/>
            <person name="Bonnot C."/>
            <person name="Breuninger H."/>
            <person name="Symeonidi A."/>
            <person name="Radhakrishnan G.V."/>
            <person name="Van Nieuwerburgh F."/>
            <person name="Deforce D."/>
            <person name="Chang C."/>
            <person name="Karol K.G."/>
            <person name="Hedrich R."/>
            <person name="Ulvskov P."/>
            <person name="Glockner G."/>
            <person name="Delwiche C.F."/>
            <person name="Petrasek J."/>
            <person name="Van de Peer Y."/>
            <person name="Friml J."/>
            <person name="Beilby M."/>
            <person name="Dolan L."/>
            <person name="Kohara Y."/>
            <person name="Sugano S."/>
            <person name="Fujiyama A."/>
            <person name="Delaux P.-M."/>
            <person name="Quint M."/>
            <person name="TheiBen G."/>
            <person name="Hagemann M."/>
            <person name="Harholt J."/>
            <person name="Dunand C."/>
            <person name="Zachgo S."/>
            <person name="Langdale J."/>
            <person name="Maumus F."/>
            <person name="Straeten D.V.D."/>
            <person name="Gould S.B."/>
            <person name="Rensing S.A."/>
        </authorList>
    </citation>
    <scope>NUCLEOTIDE SEQUENCE [LARGE SCALE GENOMIC DNA]</scope>
    <source>
        <strain evidence="6 7">S276</strain>
    </source>
</reference>
<dbReference type="InterPro" id="IPR011016">
    <property type="entry name" value="Znf_RING-CH"/>
</dbReference>
<comment type="caution">
    <text evidence="6">The sequence shown here is derived from an EMBL/GenBank/DDBJ whole genome shotgun (WGS) entry which is preliminary data.</text>
</comment>
<dbReference type="GO" id="GO:0008270">
    <property type="term" value="F:zinc ion binding"/>
    <property type="evidence" value="ECO:0007669"/>
    <property type="project" value="UniProtKB-KW"/>
</dbReference>
<dbReference type="EMBL" id="BFEA01000423">
    <property type="protein sequence ID" value="GBG82952.1"/>
    <property type="molecule type" value="Genomic_DNA"/>
</dbReference>
<gene>
    <name evidence="6" type="ORF">CBR_g36478</name>
</gene>
<evidence type="ECO:0000259" key="5">
    <source>
        <dbReference type="PROSITE" id="PS51292"/>
    </source>
</evidence>
<dbReference type="AlphaFoldDB" id="A0A388LL51"/>
<evidence type="ECO:0000256" key="4">
    <source>
        <dbReference type="SAM" id="MobiDB-lite"/>
    </source>
</evidence>
<dbReference type="InterPro" id="IPR013083">
    <property type="entry name" value="Znf_RING/FYVE/PHD"/>
</dbReference>
<feature type="compositionally biased region" description="Low complexity" evidence="4">
    <location>
        <begin position="77"/>
        <end position="91"/>
    </location>
</feature>
<feature type="domain" description="RING-CH-type" evidence="5">
    <location>
        <begin position="38"/>
        <end position="150"/>
    </location>
</feature>
<accession>A0A388LL51</accession>